<comment type="caution">
    <text evidence="1">The sequence shown here is derived from an EMBL/GenBank/DDBJ whole genome shotgun (WGS) entry which is preliminary data.</text>
</comment>
<dbReference type="STRING" id="1348632.GCA_001591745_00354"/>
<evidence type="ECO:0000313" key="1">
    <source>
        <dbReference type="EMBL" id="PCS07631.1"/>
    </source>
</evidence>
<sequence>MEMDSVFLKNRLALLPSHEAKLAFIMPPASVVNAYFSEIYQKQGADAACDYFLTLSTHFDGFSSAPSFALEGSEQCPTLRIIRLNLLGKSFGFVFEDPSGHALVFSELADEVITNQILFEIAQLFPQYVVIAQENKIQLRQLEFAPFTNPVDMSALSTKSENDAYIQIKTLNTEDGLAHYEELSQDCVTSEKMLQFKEREFIFYIRK</sequence>
<keyword evidence="2" id="KW-1185">Reference proteome</keyword>
<organism evidence="1 2">
    <name type="scientific">Pseudolactococcus plantarum</name>
    <dbReference type="NCBI Taxonomy" id="1365"/>
    <lineage>
        <taxon>Bacteria</taxon>
        <taxon>Bacillati</taxon>
        <taxon>Bacillota</taxon>
        <taxon>Bacilli</taxon>
        <taxon>Lactobacillales</taxon>
        <taxon>Streptococcaceae</taxon>
        <taxon>Pseudolactococcus</taxon>
    </lineage>
</organism>
<dbReference type="Proteomes" id="UP000242246">
    <property type="component" value="Unassembled WGS sequence"/>
</dbReference>
<name>A0A2A5S2F1_9LACT</name>
<dbReference type="AlphaFoldDB" id="A0A2A5S2F1"/>
<accession>A0A2A5S2F1</accession>
<proteinExistence type="predicted"/>
<evidence type="ECO:0008006" key="3">
    <source>
        <dbReference type="Google" id="ProtNLM"/>
    </source>
</evidence>
<gene>
    <name evidence="1" type="ORF">RU87_GL000850</name>
</gene>
<protein>
    <recommendedName>
        <fullName evidence="3">Cystathionine beta-lyase</fullName>
    </recommendedName>
</protein>
<reference evidence="1 2" key="1">
    <citation type="submission" date="2014-12" db="EMBL/GenBank/DDBJ databases">
        <title>Draft genome sequences of 10 type strains of Lactococcus.</title>
        <authorList>
            <person name="Sun Z."/>
            <person name="Zhong Z."/>
            <person name="Liu W."/>
            <person name="Zhang W."/>
            <person name="Zhang H."/>
        </authorList>
    </citation>
    <scope>NUCLEOTIDE SEQUENCE [LARGE SCALE GENOMIC DNA]</scope>
    <source>
        <strain evidence="1 2">DSM 20686</strain>
    </source>
</reference>
<evidence type="ECO:0000313" key="2">
    <source>
        <dbReference type="Proteomes" id="UP000242246"/>
    </source>
</evidence>
<dbReference type="EMBL" id="JXJX01000003">
    <property type="protein sequence ID" value="PCS07631.1"/>
    <property type="molecule type" value="Genomic_DNA"/>
</dbReference>